<evidence type="ECO:0000313" key="1">
    <source>
        <dbReference type="EMBL" id="MPC15322.1"/>
    </source>
</evidence>
<accession>A0A5B7CZX5</accession>
<protein>
    <submittedName>
        <fullName evidence="1">Uncharacterized protein</fullName>
    </submittedName>
</protein>
<proteinExistence type="predicted"/>
<name>A0A5B7CZX5_PORTR</name>
<reference evidence="1 2" key="1">
    <citation type="submission" date="2019-05" db="EMBL/GenBank/DDBJ databases">
        <title>Another draft genome of Portunus trituberculatus and its Hox gene families provides insights of decapod evolution.</title>
        <authorList>
            <person name="Jeong J.-H."/>
            <person name="Song I."/>
            <person name="Kim S."/>
            <person name="Choi T."/>
            <person name="Kim D."/>
            <person name="Ryu S."/>
            <person name="Kim W."/>
        </authorList>
    </citation>
    <scope>NUCLEOTIDE SEQUENCE [LARGE SCALE GENOMIC DNA]</scope>
    <source>
        <tissue evidence="1">Muscle</tissue>
    </source>
</reference>
<dbReference type="EMBL" id="VSRR010000418">
    <property type="protein sequence ID" value="MPC15322.1"/>
    <property type="molecule type" value="Genomic_DNA"/>
</dbReference>
<gene>
    <name evidence="1" type="ORF">E2C01_008109</name>
</gene>
<comment type="caution">
    <text evidence="1">The sequence shown here is derived from an EMBL/GenBank/DDBJ whole genome shotgun (WGS) entry which is preliminary data.</text>
</comment>
<sequence>MHTHIPGAIRLLVPPLSSSRIAPHHHCFNSSSYHDTFITATLYMLEVSVTSFQSSSECVANSVLREALLRPANVHSEAECIAVYHQGRLGWDMQMSRQRFESSVVPHPPFTLPPHSLPTNYRIYISFLCV</sequence>
<keyword evidence="2" id="KW-1185">Reference proteome</keyword>
<organism evidence="1 2">
    <name type="scientific">Portunus trituberculatus</name>
    <name type="common">Swimming crab</name>
    <name type="synonym">Neptunus trituberculatus</name>
    <dbReference type="NCBI Taxonomy" id="210409"/>
    <lineage>
        <taxon>Eukaryota</taxon>
        <taxon>Metazoa</taxon>
        <taxon>Ecdysozoa</taxon>
        <taxon>Arthropoda</taxon>
        <taxon>Crustacea</taxon>
        <taxon>Multicrustacea</taxon>
        <taxon>Malacostraca</taxon>
        <taxon>Eumalacostraca</taxon>
        <taxon>Eucarida</taxon>
        <taxon>Decapoda</taxon>
        <taxon>Pleocyemata</taxon>
        <taxon>Brachyura</taxon>
        <taxon>Eubrachyura</taxon>
        <taxon>Portunoidea</taxon>
        <taxon>Portunidae</taxon>
        <taxon>Portuninae</taxon>
        <taxon>Portunus</taxon>
    </lineage>
</organism>
<dbReference type="AlphaFoldDB" id="A0A5B7CZX5"/>
<evidence type="ECO:0000313" key="2">
    <source>
        <dbReference type="Proteomes" id="UP000324222"/>
    </source>
</evidence>
<dbReference type="Proteomes" id="UP000324222">
    <property type="component" value="Unassembled WGS sequence"/>
</dbReference>